<organism evidence="1">
    <name type="scientific">Wolffia australiana</name>
    <name type="common">Water-meal</name>
    <name type="synonym">Wolffia arrhiza var. australiana</name>
    <dbReference type="NCBI Taxonomy" id="161112"/>
    <lineage>
        <taxon>Eukaryota</taxon>
        <taxon>Viridiplantae</taxon>
        <taxon>Streptophyta</taxon>
        <taxon>Embryophyta</taxon>
        <taxon>Tracheophyta</taxon>
        <taxon>Spermatophyta</taxon>
        <taxon>Magnoliopsida</taxon>
        <taxon>Liliopsida</taxon>
        <taxon>Araceae</taxon>
        <taxon>Lemnoideae</taxon>
        <taxon>Wolffia</taxon>
    </lineage>
</organism>
<name>H6U7Z4_WOLAU</name>
<reference evidence="1" key="1">
    <citation type="submission" date="2011-08" db="EMBL/GenBank/DDBJ databases">
        <authorList>
            <person name="Ledner M."/>
            <person name="Furman M."/>
            <person name="Mead J."/>
        </authorList>
    </citation>
    <scope>NUCLEOTIDE SEQUENCE</scope>
</reference>
<dbReference type="EMBL" id="JN626960">
    <property type="protein sequence ID" value="AEZ52379.1"/>
    <property type="molecule type" value="mRNA"/>
</dbReference>
<accession>H6U7Z4</accession>
<protein>
    <submittedName>
        <fullName evidence="1">Early response to dehydration 15-like protein</fullName>
    </submittedName>
</protein>
<dbReference type="AlphaFoldDB" id="H6U7Z4"/>
<dbReference type="PANTHER" id="PTHR33790">
    <property type="entry name" value="OS05G0344200 PROTEIN"/>
    <property type="match status" value="1"/>
</dbReference>
<proteinExistence type="evidence at transcript level"/>
<evidence type="ECO:0000313" key="1">
    <source>
        <dbReference type="EMBL" id="AEZ52379.1"/>
    </source>
</evidence>
<dbReference type="PANTHER" id="PTHR33790:SF1">
    <property type="entry name" value="PROTEIN EARLY RESPONSIVE TO DEHYDRATION 15"/>
    <property type="match status" value="1"/>
</dbReference>
<sequence>MEVMSGRSASVLNPHAPLFVPMAYRAVEDFSDDWWALVKTTPWFGDYWVRECFLNQAECQAKEDDDEALLLEIEEIFKSYDRAVEEVGEEEDEKGQGMEMIVRGADKWHGRGDQGRIPKYAEKVPRIVKKVPSPRPIQQPR</sequence>
<dbReference type="InterPro" id="IPR040414">
    <property type="entry name" value="CID1/CID2"/>
</dbReference>